<protein>
    <submittedName>
        <fullName evidence="1">Uncharacterized protein</fullName>
    </submittedName>
</protein>
<comment type="caution">
    <text evidence="1">The sequence shown here is derived from an EMBL/GenBank/DDBJ whole genome shotgun (WGS) entry which is preliminary data.</text>
</comment>
<dbReference type="Proteomes" id="UP000051757">
    <property type="component" value="Unassembled WGS sequence"/>
</dbReference>
<reference evidence="1 2" key="1">
    <citation type="journal article" date="2016" name="Front. Microbiol.">
        <title>Genome Sequence of Type Strains of Genus Stenotrophomonas.</title>
        <authorList>
            <person name="Patil P.P."/>
            <person name="Midha S."/>
            <person name="Kumar S."/>
            <person name="Patil P.B."/>
        </authorList>
    </citation>
    <scope>NUCLEOTIDE SEQUENCE [LARGE SCALE GENOMIC DNA]</scope>
    <source>
        <strain evidence="1 2">LMG 978</strain>
    </source>
</reference>
<name>A0A0R0B470_9GAMM</name>
<sequence length="125" mass="13852">MSYRDKLTLGSVGGQRGIFLQCNKSEKKSVVRRYFPDGRLQWMSEKVQSRHTDGTPKHLHIPILEEGIYEVLGQPKLSGFYALYLNGKGYMSYCPLDRKAAAAVLAKIGSDGLRAALVAVGKSVY</sequence>
<accession>A0A0R0B470</accession>
<organism evidence="1 2">
    <name type="scientific">Stenotrophomonas beteli</name>
    <dbReference type="NCBI Taxonomy" id="3384461"/>
    <lineage>
        <taxon>Bacteria</taxon>
        <taxon>Pseudomonadati</taxon>
        <taxon>Pseudomonadota</taxon>
        <taxon>Gammaproteobacteria</taxon>
        <taxon>Lysobacterales</taxon>
        <taxon>Lysobacteraceae</taxon>
        <taxon>Stenotrophomonas</taxon>
        <taxon>Stenotrophomonas maltophilia group</taxon>
    </lineage>
</organism>
<keyword evidence="2" id="KW-1185">Reference proteome</keyword>
<dbReference type="EMBL" id="LLXV01000021">
    <property type="protein sequence ID" value="KRG51609.1"/>
    <property type="molecule type" value="Genomic_DNA"/>
</dbReference>
<evidence type="ECO:0000313" key="1">
    <source>
        <dbReference type="EMBL" id="KRG51609.1"/>
    </source>
</evidence>
<dbReference type="AlphaFoldDB" id="A0A0R0B470"/>
<proteinExistence type="predicted"/>
<gene>
    <name evidence="1" type="ORF">ARC23_07785</name>
</gene>
<evidence type="ECO:0000313" key="2">
    <source>
        <dbReference type="Proteomes" id="UP000051757"/>
    </source>
</evidence>